<dbReference type="Proteomes" id="UP000236732">
    <property type="component" value="Unassembled WGS sequence"/>
</dbReference>
<reference evidence="1 2" key="1">
    <citation type="submission" date="2016-10" db="EMBL/GenBank/DDBJ databases">
        <authorList>
            <person name="de Groot N.N."/>
        </authorList>
    </citation>
    <scope>NUCLEOTIDE SEQUENCE [LARGE SCALE GENOMIC DNA]</scope>
    <source>
        <strain evidence="1 2">CGMCC 4.7037</strain>
    </source>
</reference>
<proteinExistence type="predicted"/>
<dbReference type="EMBL" id="FNVT01000018">
    <property type="protein sequence ID" value="SEH00961.1"/>
    <property type="molecule type" value="Genomic_DNA"/>
</dbReference>
<dbReference type="AlphaFoldDB" id="A0A1H6EV51"/>
<dbReference type="InterPro" id="IPR001920">
    <property type="entry name" value="Asp/Glu_race"/>
</dbReference>
<organism evidence="1 2">
    <name type="scientific">Nonomuraea solani</name>
    <dbReference type="NCBI Taxonomy" id="1144553"/>
    <lineage>
        <taxon>Bacteria</taxon>
        <taxon>Bacillati</taxon>
        <taxon>Actinomycetota</taxon>
        <taxon>Actinomycetes</taxon>
        <taxon>Streptosporangiales</taxon>
        <taxon>Streptosporangiaceae</taxon>
        <taxon>Nonomuraea</taxon>
    </lineage>
</organism>
<sequence>MAAISVPFVHIVDATARHGTPRRRRGELTRNRIESASREEYRRVITDLAGRGAQAVILGCTEITLLIGPEDSPLPVSDSTRLHLETAPDLALRTTVG</sequence>
<protein>
    <submittedName>
        <fullName evidence="1">Aspartate racemase</fullName>
    </submittedName>
</protein>
<dbReference type="InterPro" id="IPR015942">
    <property type="entry name" value="Asp/Glu/hydantoin_racemase"/>
</dbReference>
<accession>A0A1H6EV51</accession>
<gene>
    <name evidence="1" type="ORF">SAMN05444920_118150</name>
</gene>
<evidence type="ECO:0000313" key="2">
    <source>
        <dbReference type="Proteomes" id="UP000236732"/>
    </source>
</evidence>
<name>A0A1H6EV51_9ACTN</name>
<evidence type="ECO:0000313" key="1">
    <source>
        <dbReference type="EMBL" id="SEH00961.1"/>
    </source>
</evidence>
<dbReference type="GO" id="GO:0047661">
    <property type="term" value="F:amino-acid racemase activity"/>
    <property type="evidence" value="ECO:0007669"/>
    <property type="project" value="InterPro"/>
</dbReference>
<dbReference type="Gene3D" id="3.40.50.1860">
    <property type="match status" value="1"/>
</dbReference>
<dbReference type="SUPFAM" id="SSF53681">
    <property type="entry name" value="Aspartate/glutamate racemase"/>
    <property type="match status" value="1"/>
</dbReference>
<keyword evidence="2" id="KW-1185">Reference proteome</keyword>
<dbReference type="Pfam" id="PF01177">
    <property type="entry name" value="Asp_Glu_race"/>
    <property type="match status" value="1"/>
</dbReference>